<keyword evidence="7 12" id="KW-0324">Glycolysis</keyword>
<dbReference type="Pfam" id="PF01116">
    <property type="entry name" value="F_bP_aldolase"/>
    <property type="match status" value="1"/>
</dbReference>
<dbReference type="UniPathway" id="UPA00109">
    <property type="reaction ID" value="UER00183"/>
</dbReference>
<dbReference type="PANTHER" id="PTHR30559">
    <property type="entry name" value="FRUCTOSE-BISPHOSPHATE ALDOLASE CLASS 2"/>
    <property type="match status" value="1"/>
</dbReference>
<feature type="binding site" evidence="11">
    <location>
        <position position="96"/>
    </location>
    <ligand>
        <name>Zn(2+)</name>
        <dbReference type="ChEBI" id="CHEBI:29105"/>
        <label>1</label>
        <note>catalytic</note>
    </ligand>
</feature>
<dbReference type="EC" id="4.1.2.13" evidence="4 12"/>
<comment type="function">
    <text evidence="12">Catalyzes the aldol condensation of dihydroxyacetone phosphate (DHAP or glycerone-phosphate) with glyceraldehyde 3-phosphate (G3P) to form fructose 1,6-bisphosphate (FBP) in gluconeogenesis and the reverse reaction in glycolysis.</text>
</comment>
<protein>
    <recommendedName>
        <fullName evidence="4 12">Fructose-bisphosphate aldolase</fullName>
        <shortName evidence="12">FBP aldolase</shortName>
        <ecNumber evidence="4 12">4.1.2.13</ecNumber>
    </recommendedName>
</protein>
<dbReference type="EMBL" id="MAAO01000006">
    <property type="protein sequence ID" value="OUR96970.1"/>
    <property type="molecule type" value="Genomic_DNA"/>
</dbReference>
<evidence type="ECO:0000313" key="14">
    <source>
        <dbReference type="Proteomes" id="UP000196531"/>
    </source>
</evidence>
<evidence type="ECO:0000256" key="5">
    <source>
        <dbReference type="ARBA" id="ARBA00022723"/>
    </source>
</evidence>
<evidence type="ECO:0000256" key="7">
    <source>
        <dbReference type="ARBA" id="ARBA00023152"/>
    </source>
</evidence>
<feature type="binding site" evidence="10">
    <location>
        <position position="213"/>
    </location>
    <ligand>
        <name>dihydroxyacetone phosphate</name>
        <dbReference type="ChEBI" id="CHEBI:57642"/>
    </ligand>
</feature>
<dbReference type="AlphaFoldDB" id="A0A1Y5FDM1"/>
<dbReference type="NCBIfam" id="NF006628">
    <property type="entry name" value="PRK09197.1"/>
    <property type="match status" value="1"/>
</dbReference>
<accession>A0A1Y5FDM1</accession>
<sequence length="342" mass="37903">MPVANFEQYCTMLDRAKKGGFAYPAINVTSTSTANAALQAFANMKSDGIIQVSSGGGQFASGQNVKDMALGAISLAQHVHLMAEKYNVLIALHTDHCHPDKVESFMIPLIEETEKRREMGLPNLFNSHMFDGSELPLEENIKISKELLIRCAKSDIILEIETGVVGGEEDGVNNENTPADKLYTTKEEMVQIAKELRPLGKFMYAATFGNVHGVYKPGNVKLRPEILKNGQDAVEKELGNEATHWLVFHGGSGSELSEIHETLGYGVIKMNIDTDTQYAYTRAIVDHMFKNYDAMLKIEGEVGNKKFYDPRAWMKAGENQMCDRISKACTDLRSEGKSVFHS</sequence>
<evidence type="ECO:0000256" key="8">
    <source>
        <dbReference type="ARBA" id="ARBA00023239"/>
    </source>
</evidence>
<evidence type="ECO:0000256" key="1">
    <source>
        <dbReference type="ARBA" id="ARBA00000441"/>
    </source>
</evidence>
<dbReference type="PIRSF" id="PIRSF001359">
    <property type="entry name" value="F_bP_aldolase_II"/>
    <property type="match status" value="1"/>
</dbReference>
<reference evidence="14" key="1">
    <citation type="journal article" date="2017" name="Proc. Natl. Acad. Sci. U.S.A.">
        <title>Simulation of Deepwater Horizon oil plume reveals substrate specialization within a complex community of hydrocarbon-degraders.</title>
        <authorList>
            <person name="Hu P."/>
            <person name="Dubinsky E.A."/>
            <person name="Probst A.J."/>
            <person name="Wang J."/>
            <person name="Sieber C.M.K."/>
            <person name="Tom L.M."/>
            <person name="Gardinali P."/>
            <person name="Banfield J.F."/>
            <person name="Atlas R.M."/>
            <person name="Andersen G.L."/>
        </authorList>
    </citation>
    <scope>NUCLEOTIDE SEQUENCE [LARGE SCALE GENOMIC DNA]</scope>
</reference>
<dbReference type="NCBIfam" id="TIGR01520">
    <property type="entry name" value="FruBisAldo_II_A"/>
    <property type="match status" value="1"/>
</dbReference>
<keyword evidence="5 11" id="KW-0479">Metal-binding</keyword>
<dbReference type="SUPFAM" id="SSF51569">
    <property type="entry name" value="Aldolase"/>
    <property type="match status" value="1"/>
</dbReference>
<dbReference type="PANTHER" id="PTHR30559:SF0">
    <property type="entry name" value="FRUCTOSE-BISPHOSPHATE ALDOLASE"/>
    <property type="match status" value="1"/>
</dbReference>
<feature type="binding site" evidence="11">
    <location>
        <position position="161"/>
    </location>
    <ligand>
        <name>Zn(2+)</name>
        <dbReference type="ChEBI" id="CHEBI:29105"/>
        <label>2</label>
    </ligand>
</feature>
<evidence type="ECO:0000256" key="11">
    <source>
        <dbReference type="PIRSR" id="PIRSR001359-3"/>
    </source>
</evidence>
<dbReference type="GO" id="GO:0006096">
    <property type="term" value="P:glycolytic process"/>
    <property type="evidence" value="ECO:0007669"/>
    <property type="project" value="UniProtKB-UniPathway"/>
</dbReference>
<feature type="binding site" evidence="11">
    <location>
        <position position="212"/>
    </location>
    <ligand>
        <name>Zn(2+)</name>
        <dbReference type="ChEBI" id="CHEBI:29105"/>
        <label>1</label>
        <note>catalytic</note>
    </ligand>
</feature>
<dbReference type="InterPro" id="IPR006411">
    <property type="entry name" value="Fruct_bisP_bact"/>
</dbReference>
<feature type="binding site" evidence="11">
    <location>
        <position position="131"/>
    </location>
    <ligand>
        <name>Zn(2+)</name>
        <dbReference type="ChEBI" id="CHEBI:29105"/>
        <label>2</label>
    </ligand>
</feature>
<dbReference type="GO" id="GO:0008270">
    <property type="term" value="F:zinc ion binding"/>
    <property type="evidence" value="ECO:0007669"/>
    <property type="project" value="UniProtKB-UniRule"/>
</dbReference>
<name>A0A1Y5FDM1_9BACT</name>
<feature type="active site" description="Proton donor" evidence="9">
    <location>
        <position position="95"/>
    </location>
</feature>
<evidence type="ECO:0000256" key="4">
    <source>
        <dbReference type="ARBA" id="ARBA00013068"/>
    </source>
</evidence>
<comment type="caution">
    <text evidence="13">The sequence shown here is derived from an EMBL/GenBank/DDBJ whole genome shotgun (WGS) entry which is preliminary data.</text>
</comment>
<feature type="binding site" evidence="10">
    <location>
        <begin position="271"/>
        <end position="274"/>
    </location>
    <ligand>
        <name>dihydroxyacetone phosphate</name>
        <dbReference type="ChEBI" id="CHEBI:57642"/>
    </ligand>
</feature>
<comment type="pathway">
    <text evidence="2 12">Carbohydrate degradation; glycolysis; D-glyceraldehyde 3-phosphate and glycerone phosphate from D-glucose: step 4/4.</text>
</comment>
<dbReference type="Proteomes" id="UP000196531">
    <property type="component" value="Unassembled WGS sequence"/>
</dbReference>
<comment type="cofactor">
    <cofactor evidence="11 12">
        <name>Zn(2+)</name>
        <dbReference type="ChEBI" id="CHEBI:29105"/>
    </cofactor>
    <text evidence="11 12">Binds 2 Zn(2+) ions per subunit. One is catalytic and the other provides a structural contribution.</text>
</comment>
<evidence type="ECO:0000256" key="6">
    <source>
        <dbReference type="ARBA" id="ARBA00022833"/>
    </source>
</evidence>
<evidence type="ECO:0000256" key="2">
    <source>
        <dbReference type="ARBA" id="ARBA00004714"/>
    </source>
</evidence>
<comment type="catalytic activity">
    <reaction evidence="1 12">
        <text>beta-D-fructose 1,6-bisphosphate = D-glyceraldehyde 3-phosphate + dihydroxyacetone phosphate</text>
        <dbReference type="Rhea" id="RHEA:14729"/>
        <dbReference type="ChEBI" id="CHEBI:32966"/>
        <dbReference type="ChEBI" id="CHEBI:57642"/>
        <dbReference type="ChEBI" id="CHEBI:59776"/>
        <dbReference type="EC" id="4.1.2.13"/>
    </reaction>
</comment>
<comment type="similarity">
    <text evidence="3 12">Belongs to the class II fructose-bisphosphate aldolase family.</text>
</comment>
<keyword evidence="8 12" id="KW-0456">Lyase</keyword>
<keyword evidence="6 11" id="KW-0862">Zinc</keyword>
<evidence type="ECO:0000313" key="13">
    <source>
        <dbReference type="EMBL" id="OUR96970.1"/>
    </source>
</evidence>
<dbReference type="NCBIfam" id="TIGR00167">
    <property type="entry name" value="cbbA"/>
    <property type="match status" value="1"/>
</dbReference>
<dbReference type="InterPro" id="IPR000771">
    <property type="entry name" value="FBA_II"/>
</dbReference>
<organism evidence="13 14">
    <name type="scientific">Halobacteriovorax marinus</name>
    <dbReference type="NCBI Taxonomy" id="97084"/>
    <lineage>
        <taxon>Bacteria</taxon>
        <taxon>Pseudomonadati</taxon>
        <taxon>Bdellovibrionota</taxon>
        <taxon>Bacteriovoracia</taxon>
        <taxon>Bacteriovoracales</taxon>
        <taxon>Halobacteriovoraceae</taxon>
        <taxon>Halobacteriovorax</taxon>
    </lineage>
</organism>
<evidence type="ECO:0000256" key="9">
    <source>
        <dbReference type="PIRSR" id="PIRSR001359-1"/>
    </source>
</evidence>
<dbReference type="Gene3D" id="3.20.20.70">
    <property type="entry name" value="Aldolase class I"/>
    <property type="match status" value="1"/>
</dbReference>
<evidence type="ECO:0000256" key="10">
    <source>
        <dbReference type="PIRSR" id="PIRSR001359-2"/>
    </source>
</evidence>
<evidence type="ECO:0000256" key="12">
    <source>
        <dbReference type="RuleBase" id="RU366023"/>
    </source>
</evidence>
<feature type="binding site" evidence="11">
    <location>
        <position position="249"/>
    </location>
    <ligand>
        <name>Zn(2+)</name>
        <dbReference type="ChEBI" id="CHEBI:29105"/>
        <label>1</label>
        <note>catalytic</note>
    </ligand>
</feature>
<dbReference type="GO" id="GO:0005829">
    <property type="term" value="C:cytosol"/>
    <property type="evidence" value="ECO:0007669"/>
    <property type="project" value="TreeGrafter"/>
</dbReference>
<dbReference type="GO" id="GO:0004332">
    <property type="term" value="F:fructose-bisphosphate aldolase activity"/>
    <property type="evidence" value="ECO:0007669"/>
    <property type="project" value="UniProtKB-EC"/>
</dbReference>
<proteinExistence type="inferred from homology"/>
<feature type="binding site" evidence="10">
    <location>
        <begin position="250"/>
        <end position="252"/>
    </location>
    <ligand>
        <name>dihydroxyacetone phosphate</name>
        <dbReference type="ChEBI" id="CHEBI:57642"/>
    </ligand>
</feature>
<gene>
    <name evidence="13" type="ORF">A9Q84_11585</name>
</gene>
<evidence type="ECO:0000256" key="3">
    <source>
        <dbReference type="ARBA" id="ARBA00005812"/>
    </source>
</evidence>
<dbReference type="InterPro" id="IPR013785">
    <property type="entry name" value="Aldolase_TIM"/>
</dbReference>